<gene>
    <name evidence="2" type="ORF">CLV78_104130</name>
</gene>
<protein>
    <submittedName>
        <fullName evidence="2">Uncharacterized protein</fullName>
    </submittedName>
</protein>
<organism evidence="2 3">
    <name type="scientific">Aliiruegeria haliotis</name>
    <dbReference type="NCBI Taxonomy" id="1280846"/>
    <lineage>
        <taxon>Bacteria</taxon>
        <taxon>Pseudomonadati</taxon>
        <taxon>Pseudomonadota</taxon>
        <taxon>Alphaproteobacteria</taxon>
        <taxon>Rhodobacterales</taxon>
        <taxon>Roseobacteraceae</taxon>
        <taxon>Aliiruegeria</taxon>
    </lineage>
</organism>
<evidence type="ECO:0000313" key="3">
    <source>
        <dbReference type="Proteomes" id="UP000239480"/>
    </source>
</evidence>
<sequence>MSSHHPRSRVVPAATSRRQPTKAVVQSPTPGALAAFADAAAQNQFDWRRPGLAADPVRFARDRFAAAFGIGHRSVA</sequence>
<dbReference type="RefSeq" id="WP_106205034.1">
    <property type="nucleotide sequence ID" value="NZ_PVTD01000004.1"/>
</dbReference>
<proteinExistence type="predicted"/>
<accession>A0A2T0RR20</accession>
<dbReference type="Proteomes" id="UP000239480">
    <property type="component" value="Unassembled WGS sequence"/>
</dbReference>
<comment type="caution">
    <text evidence="2">The sequence shown here is derived from an EMBL/GenBank/DDBJ whole genome shotgun (WGS) entry which is preliminary data.</text>
</comment>
<evidence type="ECO:0000256" key="1">
    <source>
        <dbReference type="SAM" id="MobiDB-lite"/>
    </source>
</evidence>
<name>A0A2T0RR20_9RHOB</name>
<dbReference type="AlphaFoldDB" id="A0A2T0RR20"/>
<keyword evidence="3" id="KW-1185">Reference proteome</keyword>
<feature type="region of interest" description="Disordered" evidence="1">
    <location>
        <begin position="1"/>
        <end position="24"/>
    </location>
</feature>
<evidence type="ECO:0000313" key="2">
    <source>
        <dbReference type="EMBL" id="PRY23639.1"/>
    </source>
</evidence>
<dbReference type="EMBL" id="PVTD01000004">
    <property type="protein sequence ID" value="PRY23639.1"/>
    <property type="molecule type" value="Genomic_DNA"/>
</dbReference>
<reference evidence="2 3" key="1">
    <citation type="submission" date="2018-03" db="EMBL/GenBank/DDBJ databases">
        <title>Genomic Encyclopedia of Archaeal and Bacterial Type Strains, Phase II (KMG-II): from individual species to whole genera.</title>
        <authorList>
            <person name="Goeker M."/>
        </authorList>
    </citation>
    <scope>NUCLEOTIDE SEQUENCE [LARGE SCALE GENOMIC DNA]</scope>
    <source>
        <strain evidence="2 3">DSM 29328</strain>
    </source>
</reference>